<dbReference type="Proteomes" id="UP001608902">
    <property type="component" value="Unassembled WGS sequence"/>
</dbReference>
<feature type="compositionally biased region" description="Basic and acidic residues" evidence="1">
    <location>
        <begin position="1"/>
        <end position="11"/>
    </location>
</feature>
<accession>A0ABD6EN36</accession>
<evidence type="ECO:0000313" key="3">
    <source>
        <dbReference type="Proteomes" id="UP001608902"/>
    </source>
</evidence>
<gene>
    <name evidence="2" type="ORF">AB6A40_007331</name>
</gene>
<feature type="compositionally biased region" description="Basic and acidic residues" evidence="1">
    <location>
        <begin position="100"/>
        <end position="115"/>
    </location>
</feature>
<organism evidence="2 3">
    <name type="scientific">Gnathostoma spinigerum</name>
    <dbReference type="NCBI Taxonomy" id="75299"/>
    <lineage>
        <taxon>Eukaryota</taxon>
        <taxon>Metazoa</taxon>
        <taxon>Ecdysozoa</taxon>
        <taxon>Nematoda</taxon>
        <taxon>Chromadorea</taxon>
        <taxon>Rhabditida</taxon>
        <taxon>Spirurina</taxon>
        <taxon>Gnathostomatomorpha</taxon>
        <taxon>Gnathostomatoidea</taxon>
        <taxon>Gnathostomatidae</taxon>
        <taxon>Gnathostoma</taxon>
    </lineage>
</organism>
<dbReference type="EMBL" id="JBGFUD010005820">
    <property type="protein sequence ID" value="MFH4980622.1"/>
    <property type="molecule type" value="Genomic_DNA"/>
</dbReference>
<feature type="region of interest" description="Disordered" evidence="1">
    <location>
        <begin position="60"/>
        <end position="121"/>
    </location>
</feature>
<protein>
    <submittedName>
        <fullName evidence="2">Uncharacterized protein</fullName>
    </submittedName>
</protein>
<dbReference type="AlphaFoldDB" id="A0ABD6EN36"/>
<proteinExistence type="predicted"/>
<evidence type="ECO:0000256" key="1">
    <source>
        <dbReference type="SAM" id="MobiDB-lite"/>
    </source>
</evidence>
<keyword evidence="3" id="KW-1185">Reference proteome</keyword>
<evidence type="ECO:0000313" key="2">
    <source>
        <dbReference type="EMBL" id="MFH4980622.1"/>
    </source>
</evidence>
<comment type="caution">
    <text evidence="2">The sequence shown here is derived from an EMBL/GenBank/DDBJ whole genome shotgun (WGS) entry which is preliminary data.</text>
</comment>
<reference evidence="2 3" key="1">
    <citation type="submission" date="2024-08" db="EMBL/GenBank/DDBJ databases">
        <title>Gnathostoma spinigerum genome.</title>
        <authorList>
            <person name="Gonzalez-Bertolin B."/>
            <person name="Monzon S."/>
            <person name="Zaballos A."/>
            <person name="Jimenez P."/>
            <person name="Dekumyoy P."/>
            <person name="Varona S."/>
            <person name="Cuesta I."/>
            <person name="Sumanam S."/>
            <person name="Adisakwattana P."/>
            <person name="Gasser R.B."/>
            <person name="Hernandez-Gonzalez A."/>
            <person name="Young N.D."/>
            <person name="Perteguer M.J."/>
        </authorList>
    </citation>
    <scope>NUCLEOTIDE SEQUENCE [LARGE SCALE GENOMIC DNA]</scope>
    <source>
        <strain evidence="2">AL3</strain>
        <tissue evidence="2">Liver</tissue>
    </source>
</reference>
<sequence length="121" mass="14269">MKYYKESDMKTPKSLYSDPLSPLESTSESGKSNREAVRQYVCCVHGRKCRIGARESLKMNKEEMASKSLRKYKRQSKSFGREPDRRSRMKRHHRAVASEVRSEQQSKNTYREKEQNYPAQT</sequence>
<feature type="region of interest" description="Disordered" evidence="1">
    <location>
        <begin position="1"/>
        <end position="35"/>
    </location>
</feature>
<name>A0ABD6EN36_9BILA</name>